<feature type="domain" description="Glycosyltransferase subfamily 4-like N-terminal" evidence="2">
    <location>
        <begin position="29"/>
        <end position="173"/>
    </location>
</feature>
<name>A0A1F5YSR7_9BACT</name>
<dbReference type="InterPro" id="IPR001296">
    <property type="entry name" value="Glyco_trans_1"/>
</dbReference>
<evidence type="ECO:0000259" key="2">
    <source>
        <dbReference type="Pfam" id="PF13439"/>
    </source>
</evidence>
<organism evidence="3 4">
    <name type="scientific">Candidatus Gottesmanbacteria bacterium RBG_16_37_8</name>
    <dbReference type="NCBI Taxonomy" id="1798371"/>
    <lineage>
        <taxon>Bacteria</taxon>
        <taxon>Candidatus Gottesmaniibacteriota</taxon>
    </lineage>
</organism>
<dbReference type="SUPFAM" id="SSF53756">
    <property type="entry name" value="UDP-Glycosyltransferase/glycogen phosphorylase"/>
    <property type="match status" value="1"/>
</dbReference>
<dbReference type="CDD" id="cd03802">
    <property type="entry name" value="GT4_AviGT4-like"/>
    <property type="match status" value="1"/>
</dbReference>
<dbReference type="AlphaFoldDB" id="A0A1F5YSR7"/>
<dbReference type="STRING" id="1798371.A2W14_04630"/>
<proteinExistence type="predicted"/>
<evidence type="ECO:0000313" key="3">
    <source>
        <dbReference type="EMBL" id="OGG03123.1"/>
    </source>
</evidence>
<dbReference type="PANTHER" id="PTHR12526">
    <property type="entry name" value="GLYCOSYLTRANSFERASE"/>
    <property type="match status" value="1"/>
</dbReference>
<dbReference type="Pfam" id="PF13439">
    <property type="entry name" value="Glyco_transf_4"/>
    <property type="match status" value="1"/>
</dbReference>
<dbReference type="PANTHER" id="PTHR12526:SF595">
    <property type="entry name" value="BLL5217 PROTEIN"/>
    <property type="match status" value="1"/>
</dbReference>
<sequence length="362" mass="40716">MRIAQICSNFIRLPPEYNFIPLGFSGAAEAITWELTDQLVKRGHEVTLFASGDSQTTAKLESITEISTSKMENVGREYIFEMEHLLINHAYKLAKTGRFDIIHSQMPSRTAFYADFSEIPTVATLHSPLDGHSGLILNRFKNSQHYVSISNAQRTPLADMNFAATIYHGINLQDYPFNNEPGEYLLYIGRINRKKGTIEAIEAAKASGKPLVIMGCIDETRDEFFLKEVKPFIDNSLIRYEGYVERKRLIETIRGAKALLFPIKWNEPFGLAMIEAMACGTPVIAFANGSVSEVVKDGVTGFIVSSDRGVEGLVEAIKNINSMGAEDYKGMRINCRKHIEENFSLEKMVDNYEEVYRKILSS</sequence>
<comment type="caution">
    <text evidence="3">The sequence shown here is derived from an EMBL/GenBank/DDBJ whole genome shotgun (WGS) entry which is preliminary data.</text>
</comment>
<evidence type="ECO:0000259" key="1">
    <source>
        <dbReference type="Pfam" id="PF00534"/>
    </source>
</evidence>
<feature type="domain" description="Glycosyl transferase family 1" evidence="1">
    <location>
        <begin position="179"/>
        <end position="334"/>
    </location>
</feature>
<dbReference type="InterPro" id="IPR028098">
    <property type="entry name" value="Glyco_trans_4-like_N"/>
</dbReference>
<dbReference type="Proteomes" id="UP000176665">
    <property type="component" value="Unassembled WGS sequence"/>
</dbReference>
<gene>
    <name evidence="3" type="ORF">A2W14_04630</name>
</gene>
<protein>
    <recommendedName>
        <fullName evidence="5">Glycosyl transferase</fullName>
    </recommendedName>
</protein>
<accession>A0A1F5YSR7</accession>
<dbReference type="GO" id="GO:0016757">
    <property type="term" value="F:glycosyltransferase activity"/>
    <property type="evidence" value="ECO:0007669"/>
    <property type="project" value="InterPro"/>
</dbReference>
<evidence type="ECO:0000313" key="4">
    <source>
        <dbReference type="Proteomes" id="UP000176665"/>
    </source>
</evidence>
<dbReference type="EMBL" id="MFJA01000039">
    <property type="protein sequence ID" value="OGG03123.1"/>
    <property type="molecule type" value="Genomic_DNA"/>
</dbReference>
<evidence type="ECO:0008006" key="5">
    <source>
        <dbReference type="Google" id="ProtNLM"/>
    </source>
</evidence>
<dbReference type="Pfam" id="PF00534">
    <property type="entry name" value="Glycos_transf_1"/>
    <property type="match status" value="1"/>
</dbReference>
<reference evidence="3 4" key="1">
    <citation type="journal article" date="2016" name="Nat. Commun.">
        <title>Thousands of microbial genomes shed light on interconnected biogeochemical processes in an aquifer system.</title>
        <authorList>
            <person name="Anantharaman K."/>
            <person name="Brown C.T."/>
            <person name="Hug L.A."/>
            <person name="Sharon I."/>
            <person name="Castelle C.J."/>
            <person name="Probst A.J."/>
            <person name="Thomas B.C."/>
            <person name="Singh A."/>
            <person name="Wilkins M.J."/>
            <person name="Karaoz U."/>
            <person name="Brodie E.L."/>
            <person name="Williams K.H."/>
            <person name="Hubbard S.S."/>
            <person name="Banfield J.F."/>
        </authorList>
    </citation>
    <scope>NUCLEOTIDE SEQUENCE [LARGE SCALE GENOMIC DNA]</scope>
</reference>
<dbReference type="Gene3D" id="3.40.50.2000">
    <property type="entry name" value="Glycogen Phosphorylase B"/>
    <property type="match status" value="2"/>
</dbReference>